<evidence type="ECO:0000256" key="6">
    <source>
        <dbReference type="ARBA" id="ARBA00023078"/>
    </source>
</evidence>
<evidence type="ECO:0000313" key="13">
    <source>
        <dbReference type="Proteomes" id="UP001054889"/>
    </source>
</evidence>
<dbReference type="InterPro" id="IPR029045">
    <property type="entry name" value="ClpP/crotonase-like_dom_sf"/>
</dbReference>
<dbReference type="SUPFAM" id="SSF50156">
    <property type="entry name" value="PDZ domain-like"/>
    <property type="match status" value="1"/>
</dbReference>
<dbReference type="SUPFAM" id="SSF52096">
    <property type="entry name" value="ClpP/crotonase"/>
    <property type="match status" value="1"/>
</dbReference>
<dbReference type="Gene3D" id="3.30.750.44">
    <property type="match status" value="1"/>
</dbReference>
<dbReference type="InterPro" id="IPR004447">
    <property type="entry name" value="Peptidase_S41A"/>
</dbReference>
<evidence type="ECO:0000256" key="2">
    <source>
        <dbReference type="ARBA" id="ARBA00009179"/>
    </source>
</evidence>
<evidence type="ECO:0000256" key="5">
    <source>
        <dbReference type="ARBA" id="ARBA00022825"/>
    </source>
</evidence>
<dbReference type="Proteomes" id="UP001054889">
    <property type="component" value="Unassembled WGS sequence"/>
</dbReference>
<dbReference type="Pfam" id="PF03572">
    <property type="entry name" value="Peptidase_S41"/>
    <property type="match status" value="1"/>
</dbReference>
<dbReference type="Gene3D" id="3.90.226.10">
    <property type="entry name" value="2-enoyl-CoA Hydratase, Chain A, domain 1"/>
    <property type="match status" value="1"/>
</dbReference>
<keyword evidence="5" id="KW-0720">Serine protease</keyword>
<dbReference type="GO" id="GO:0006508">
    <property type="term" value="P:proteolysis"/>
    <property type="evidence" value="ECO:0007669"/>
    <property type="project" value="UniProtKB-KW"/>
</dbReference>
<comment type="subcellular location">
    <subcellularLocation>
        <location evidence="1">Plastid</location>
        <location evidence="1">Chloroplast thylakoid lumen</location>
    </subcellularLocation>
</comment>
<dbReference type="InterPro" id="IPR041489">
    <property type="entry name" value="PDZ_6"/>
</dbReference>
<dbReference type="SMART" id="SM00228">
    <property type="entry name" value="PDZ"/>
    <property type="match status" value="1"/>
</dbReference>
<dbReference type="Gene3D" id="2.30.42.10">
    <property type="match status" value="1"/>
</dbReference>
<dbReference type="FunFam" id="3.30.750.44:FF:000002">
    <property type="entry name" value="carboxyl-terminal-processing peptidase 2, chloroplastic"/>
    <property type="match status" value="1"/>
</dbReference>
<accession>A0AAV5F249</accession>
<evidence type="ECO:0000313" key="12">
    <source>
        <dbReference type="EMBL" id="GJN28916.1"/>
    </source>
</evidence>
<dbReference type="AlphaFoldDB" id="A0AAV5F249"/>
<dbReference type="PANTHER" id="PTHR32060">
    <property type="entry name" value="TAIL-SPECIFIC PROTEASE"/>
    <property type="match status" value="1"/>
</dbReference>
<evidence type="ECO:0000256" key="4">
    <source>
        <dbReference type="ARBA" id="ARBA00022801"/>
    </source>
</evidence>
<evidence type="ECO:0000256" key="8">
    <source>
        <dbReference type="ARBA" id="ARBA00060065"/>
    </source>
</evidence>
<keyword evidence="4" id="KW-0378">Hydrolase</keyword>
<reference evidence="12" key="1">
    <citation type="journal article" date="2018" name="DNA Res.">
        <title>Multiple hybrid de novo genome assembly of finger millet, an orphan allotetraploid crop.</title>
        <authorList>
            <person name="Hatakeyama M."/>
            <person name="Aluri S."/>
            <person name="Balachadran M.T."/>
            <person name="Sivarajan S.R."/>
            <person name="Patrignani A."/>
            <person name="Gruter S."/>
            <person name="Poveda L."/>
            <person name="Shimizu-Inatsugi R."/>
            <person name="Baeten J."/>
            <person name="Francoijs K.J."/>
            <person name="Nataraja K.N."/>
            <person name="Reddy Y.A.N."/>
            <person name="Phadnis S."/>
            <person name="Ravikumar R.L."/>
            <person name="Schlapbach R."/>
            <person name="Sreeman S.M."/>
            <person name="Shimizu K.K."/>
        </authorList>
    </citation>
    <scope>NUCLEOTIDE SEQUENCE</scope>
</reference>
<dbReference type="InterPro" id="IPR036034">
    <property type="entry name" value="PDZ_sf"/>
</dbReference>
<dbReference type="InterPro" id="IPR001478">
    <property type="entry name" value="PDZ"/>
</dbReference>
<evidence type="ECO:0000256" key="3">
    <source>
        <dbReference type="ARBA" id="ARBA00022670"/>
    </source>
</evidence>
<evidence type="ECO:0000256" key="9">
    <source>
        <dbReference type="ARBA" id="ARBA00066637"/>
    </source>
</evidence>
<dbReference type="CDD" id="cd06782">
    <property type="entry name" value="cpPDZ_CPP-like"/>
    <property type="match status" value="1"/>
</dbReference>
<keyword evidence="13" id="KW-1185">Reference proteome</keyword>
<proteinExistence type="inferred from homology"/>
<organism evidence="12 13">
    <name type="scientific">Eleusine coracana subsp. coracana</name>
    <dbReference type="NCBI Taxonomy" id="191504"/>
    <lineage>
        <taxon>Eukaryota</taxon>
        <taxon>Viridiplantae</taxon>
        <taxon>Streptophyta</taxon>
        <taxon>Embryophyta</taxon>
        <taxon>Tracheophyta</taxon>
        <taxon>Spermatophyta</taxon>
        <taxon>Magnoliopsida</taxon>
        <taxon>Liliopsida</taxon>
        <taxon>Poales</taxon>
        <taxon>Poaceae</taxon>
        <taxon>PACMAD clade</taxon>
        <taxon>Chloridoideae</taxon>
        <taxon>Cynodonteae</taxon>
        <taxon>Eleusininae</taxon>
        <taxon>Eleusine</taxon>
    </lineage>
</organism>
<gene>
    <name evidence="12" type="primary">gb17090</name>
    <name evidence="12" type="ORF">PR202_gb17090</name>
</gene>
<dbReference type="GO" id="GO:0004252">
    <property type="term" value="F:serine-type endopeptidase activity"/>
    <property type="evidence" value="ECO:0007669"/>
    <property type="project" value="UniProtKB-EC"/>
</dbReference>
<dbReference type="PROSITE" id="PS50106">
    <property type="entry name" value="PDZ"/>
    <property type="match status" value="1"/>
</dbReference>
<dbReference type="InterPro" id="IPR005151">
    <property type="entry name" value="Tail-specific_protease"/>
</dbReference>
<feature type="region of interest" description="Disordered" evidence="10">
    <location>
        <begin position="114"/>
        <end position="147"/>
    </location>
</feature>
<comment type="function">
    <text evidence="8">Protease involved in the C-terminal processing of the chloroplastic D1 protein of photosystem II. This proteolytic processing is necessary to allow the light-driven assembly of the tetranuclear manganese cluster, which is responsible for photosynthetic water oxidation.</text>
</comment>
<evidence type="ECO:0000256" key="1">
    <source>
        <dbReference type="ARBA" id="ARBA00004456"/>
    </source>
</evidence>
<dbReference type="FunFam" id="3.90.226.10:FF:000023">
    <property type="entry name" value="Carboxyl-terminal processing protease"/>
    <property type="match status" value="1"/>
</dbReference>
<feature type="domain" description="PDZ" evidence="11">
    <location>
        <begin position="334"/>
        <end position="404"/>
    </location>
</feature>
<comment type="similarity">
    <text evidence="2">Belongs to the peptidase S41A family.</text>
</comment>
<protein>
    <recommendedName>
        <fullName evidence="9">C-terminal processing peptidase</fullName>
        <ecNumber evidence="9">3.4.21.102</ecNumber>
    </recommendedName>
</protein>
<dbReference type="SMART" id="SM00245">
    <property type="entry name" value="TSPc"/>
    <property type="match status" value="1"/>
</dbReference>
<dbReference type="GO" id="GO:0009543">
    <property type="term" value="C:chloroplast thylakoid lumen"/>
    <property type="evidence" value="ECO:0007669"/>
    <property type="project" value="UniProtKB-SubCell"/>
</dbReference>
<comment type="catalytic activity">
    <reaction evidence="7">
        <text>The enzyme shows specific recognition of a C-terminal tripeptide, Xaa-Yaa-Zaa, in which Xaa is preferably Ala or Leu, Yaa is preferably Ala or Tyr, and Zaa is preferably Ala, but then cleaves at a variable distance from the C-terminus. A typical cleavage is -Ala-Ala-|-Arg-Ala-Ala-Lys-Glu-Asn-Tyr-Ala-Leu-Ala-Ala.</text>
        <dbReference type="EC" id="3.4.21.102"/>
    </reaction>
</comment>
<evidence type="ECO:0000259" key="11">
    <source>
        <dbReference type="PROSITE" id="PS50106"/>
    </source>
</evidence>
<keyword evidence="6" id="KW-0793">Thylakoid</keyword>
<comment type="caution">
    <text evidence="12">The sequence shown here is derived from an EMBL/GenBank/DDBJ whole genome shotgun (WGS) entry which is preliminary data.</text>
</comment>
<keyword evidence="3" id="KW-0645">Protease</keyword>
<reference evidence="12" key="2">
    <citation type="submission" date="2021-12" db="EMBL/GenBank/DDBJ databases">
        <title>Resequencing data analysis of finger millet.</title>
        <authorList>
            <person name="Hatakeyama M."/>
            <person name="Aluri S."/>
            <person name="Balachadran M.T."/>
            <person name="Sivarajan S.R."/>
            <person name="Poveda L."/>
            <person name="Shimizu-Inatsugi R."/>
            <person name="Schlapbach R."/>
            <person name="Sreeman S.M."/>
            <person name="Shimizu K.K."/>
        </authorList>
    </citation>
    <scope>NUCLEOTIDE SEQUENCE</scope>
</reference>
<dbReference type="CDD" id="cd07560">
    <property type="entry name" value="Peptidase_S41_CPP"/>
    <property type="match status" value="1"/>
</dbReference>
<dbReference type="Pfam" id="PF17820">
    <property type="entry name" value="PDZ_6"/>
    <property type="match status" value="1"/>
</dbReference>
<dbReference type="PANTHER" id="PTHR32060:SF22">
    <property type="entry name" value="CARBOXYL-TERMINAL-PROCESSING PEPTIDASE 3, CHLOROPLASTIC"/>
    <property type="match status" value="1"/>
</dbReference>
<name>A0AAV5F249_ELECO</name>
<evidence type="ECO:0000256" key="10">
    <source>
        <dbReference type="SAM" id="MobiDB-lite"/>
    </source>
</evidence>
<evidence type="ECO:0000256" key="7">
    <source>
        <dbReference type="ARBA" id="ARBA00051784"/>
    </source>
</evidence>
<dbReference type="EC" id="3.4.21.102" evidence="9"/>
<dbReference type="EMBL" id="BQKI01000081">
    <property type="protein sequence ID" value="GJN28916.1"/>
    <property type="molecule type" value="Genomic_DNA"/>
</dbReference>
<sequence>MTLAIGPAVRPHPASSSIRRRCGLGKAGRRKRLEISPFYSHMRHQIGVHDDAEGKNQVQRTRSSVTACSLMGSCGVGARKTASATRHYREIALKLGDGQACVTTMLLCGIVNTQAGGRNDTGSRRGFVRQPNRSAMEKKNRSRRARKDRELTVAANRAHGNVGLFPRRRPAPAPRRVRRPPSVLAGRASLRVRSERREQPPAIRASGLEHAGRSLGQAAAGLAAAAVVSLTGFAGDVSPLPPAPARAESLTVAFPVSKAREVNRVQRTLVEAWGLIRETFVDPTFNHQDWDQKLQQTMVEMFPLKSEDAAYNKIRGMLSTLGDPFTKIITPKEYQSFRIGSDGNVQGVGVFINREPSSGRLLVMDCIEGGPADRAGIREGDELVEIDGKSVFGLDGEAAAQRLRGHVGTTVKVKLLEVFPYPQHLSPSCPKLYLICWVHSFMHLLALKNHLYCDIIESCYVIATENKGSGKSRQKEVQIAREVINLSPLSTTIISHRSNDGQECKTGYVRLAAFSQTAAAEMENAIKRMEDDGVQSYILDLRNNPGGLVKAGLDVAQIWLDGDETLVNTVDRSGDVLPINMTHGHSLTHDPLVILVSPSFHVNEGSASASEILAGALHDNGRAILVGHRTFGKGKIQAKYFPCAFVSVTELDDGSALFITVAKYLSPALHEIDQVGIQPDIQCSPDVLSLPRAPSLRGDGEASSLETDSCIMVAEQALEIEQTKGSAS</sequence>